<evidence type="ECO:0000313" key="2">
    <source>
        <dbReference type="Proteomes" id="UP000298210"/>
    </source>
</evidence>
<accession>A0A4Y7WLW0</accession>
<gene>
    <name evidence="1" type="ORF">E2L03_08455</name>
</gene>
<name>A0A4Y7WLW0_9BACI</name>
<dbReference type="Proteomes" id="UP000298210">
    <property type="component" value="Unassembled WGS sequence"/>
</dbReference>
<organism evidence="1 2">
    <name type="scientific">Shouchella lehensis</name>
    <dbReference type="NCBI Taxonomy" id="300825"/>
    <lineage>
        <taxon>Bacteria</taxon>
        <taxon>Bacillati</taxon>
        <taxon>Bacillota</taxon>
        <taxon>Bacilli</taxon>
        <taxon>Bacillales</taxon>
        <taxon>Bacillaceae</taxon>
        <taxon>Shouchella</taxon>
    </lineage>
</organism>
<protein>
    <recommendedName>
        <fullName evidence="3">Glycosyltransferase family 2 protein</fullName>
    </recommendedName>
</protein>
<dbReference type="RefSeq" id="WP_134258925.1">
    <property type="nucleotide sequence ID" value="NZ_LDIM01000006.1"/>
</dbReference>
<sequence>MFENLSLATVLHDPHSHLYDAIIKNGDRLRDCKYVNKYVAISNETSKSIVDLLLDLDFTIYRVEKRGAGNARRDLLKNLPFNKVLLYHYCDFDRFLTWINYHMEELDTLNRYIETNNYDYIIIGRTMKAFNTHPLSWIETEKISNKLFSDYIGFDCDVTAGSCIINSEMLDLIVKNSYRRVTDVEWPLLLKEYKIGYYRTNGLRFTDYNKSSDDISLSSWVSRLELTTSIAKTIKELSD</sequence>
<proteinExistence type="predicted"/>
<reference evidence="1 2" key="1">
    <citation type="submission" date="2019-03" db="EMBL/GenBank/DDBJ databases">
        <authorList>
            <person name="Liu G."/>
        </authorList>
    </citation>
    <scope>NUCLEOTIDE SEQUENCE [LARGE SCALE GENOMIC DNA]</scope>
    <source>
        <strain evidence="1 2">DSM 19099</strain>
    </source>
</reference>
<dbReference type="EMBL" id="SNUX01000002">
    <property type="protein sequence ID" value="TES49490.1"/>
    <property type="molecule type" value="Genomic_DNA"/>
</dbReference>
<comment type="caution">
    <text evidence="1">The sequence shown here is derived from an EMBL/GenBank/DDBJ whole genome shotgun (WGS) entry which is preliminary data.</text>
</comment>
<evidence type="ECO:0000313" key="1">
    <source>
        <dbReference type="EMBL" id="TES49490.1"/>
    </source>
</evidence>
<dbReference type="AlphaFoldDB" id="A0A4Y7WLW0"/>
<evidence type="ECO:0008006" key="3">
    <source>
        <dbReference type="Google" id="ProtNLM"/>
    </source>
</evidence>